<accession>A0A563DVL1</accession>
<keyword evidence="2" id="KW-1185">Reference proteome</keyword>
<reference evidence="1 2" key="2">
    <citation type="submission" date="2019-08" db="EMBL/GenBank/DDBJ databases">
        <title>Jejuicoccus antrihumi gen. nov., sp. nov., a new member of the family Dermacoccaceae isolated from a cave.</title>
        <authorList>
            <person name="Schumann P."/>
            <person name="Kim I.S."/>
        </authorList>
    </citation>
    <scope>NUCLEOTIDE SEQUENCE [LARGE SCALE GENOMIC DNA]</scope>
    <source>
        <strain evidence="1 2">C5-26</strain>
    </source>
</reference>
<dbReference type="RefSeq" id="WP_146319527.1">
    <property type="nucleotide sequence ID" value="NZ_VCQV01000033.1"/>
</dbReference>
<reference evidence="1 2" key="1">
    <citation type="submission" date="2019-05" db="EMBL/GenBank/DDBJ databases">
        <authorList>
            <person name="Lee S.D."/>
        </authorList>
    </citation>
    <scope>NUCLEOTIDE SEQUENCE [LARGE SCALE GENOMIC DNA]</scope>
    <source>
        <strain evidence="1 2">C5-26</strain>
    </source>
</reference>
<name>A0A563DVL1_9MICO</name>
<comment type="caution">
    <text evidence="1">The sequence shown here is derived from an EMBL/GenBank/DDBJ whole genome shotgun (WGS) entry which is preliminary data.</text>
</comment>
<dbReference type="AlphaFoldDB" id="A0A563DVL1"/>
<dbReference type="EMBL" id="VCQV01000033">
    <property type="protein sequence ID" value="TWP33982.1"/>
    <property type="molecule type" value="Genomic_DNA"/>
</dbReference>
<sequence>MPTLAQLGPSIEAAGESAFGPVLLIGGLAYATLIAPDTDPPSLARRVRVEAVVAGRAVACELLQVSGGGTNDTAVLTLTWKDPAGGAEGFTCTF</sequence>
<proteinExistence type="predicted"/>
<organism evidence="1 2">
    <name type="scientific">Leekyejoonella antrihumi</name>
    <dbReference type="NCBI Taxonomy" id="1660198"/>
    <lineage>
        <taxon>Bacteria</taxon>
        <taxon>Bacillati</taxon>
        <taxon>Actinomycetota</taxon>
        <taxon>Actinomycetes</taxon>
        <taxon>Micrococcales</taxon>
        <taxon>Dermacoccaceae</taxon>
        <taxon>Leekyejoonella</taxon>
    </lineage>
</organism>
<evidence type="ECO:0000313" key="2">
    <source>
        <dbReference type="Proteomes" id="UP000320244"/>
    </source>
</evidence>
<protein>
    <submittedName>
        <fullName evidence="1">Uncharacterized protein</fullName>
    </submittedName>
</protein>
<gene>
    <name evidence="1" type="ORF">FGL98_19335</name>
</gene>
<dbReference type="Proteomes" id="UP000320244">
    <property type="component" value="Unassembled WGS sequence"/>
</dbReference>
<evidence type="ECO:0000313" key="1">
    <source>
        <dbReference type="EMBL" id="TWP33982.1"/>
    </source>
</evidence>